<proteinExistence type="predicted"/>
<dbReference type="Proteomes" id="UP000447545">
    <property type="component" value="Unassembled WGS sequence"/>
</dbReference>
<evidence type="ECO:0000313" key="2">
    <source>
        <dbReference type="EMBL" id="MTE27853.1"/>
    </source>
</evidence>
<evidence type="ECO:0000256" key="1">
    <source>
        <dbReference type="SAM" id="Phobius"/>
    </source>
</evidence>
<keyword evidence="3" id="KW-1185">Reference proteome</keyword>
<dbReference type="EMBL" id="WJYA01000008">
    <property type="protein sequence ID" value="MTE27853.1"/>
    <property type="molecule type" value="Genomic_DNA"/>
</dbReference>
<evidence type="ECO:0000313" key="3">
    <source>
        <dbReference type="Proteomes" id="UP000447545"/>
    </source>
</evidence>
<reference evidence="2 3" key="1">
    <citation type="submission" date="2019-11" db="EMBL/GenBank/DDBJ databases">
        <title>Winogradskyella ouciana sp. nov., isolated from the hadal seawater of the Mariana Trench.</title>
        <authorList>
            <person name="Liu R."/>
        </authorList>
    </citation>
    <scope>NUCLEOTIDE SEQUENCE [LARGE SCALE GENOMIC DNA]</scope>
    <source>
        <strain evidence="2 3">ZXX205</strain>
    </source>
</reference>
<sequence>MIKFFRHIRQSMINQNRTKKYLLYAIGEIVLVVIGILIALQINNWNDERKTKNLEEKILKELHVNLSMDLEELQDDVSYMDNINSASLDVREFIKNNEFPNDSIFKVISILRVTPHFDPNKSGYQLLQSKGVEVISNDSLRNDISLLYERSYPYYKRYEEERLRFHALHSEPLLLKYFTMQFNLSRKYYGDFKISQEDYNKIRTDDAFLKLLSAIAFENAAVQNRGEGVIKNIESLLNSIEKELSD</sequence>
<feature type="transmembrane region" description="Helical" evidence="1">
    <location>
        <begin position="21"/>
        <end position="42"/>
    </location>
</feature>
<comment type="caution">
    <text evidence="2">The sequence shown here is derived from an EMBL/GenBank/DDBJ whole genome shotgun (WGS) entry which is preliminary data.</text>
</comment>
<dbReference type="RefSeq" id="WP_155089874.1">
    <property type="nucleotide sequence ID" value="NZ_OZ260095.1"/>
</dbReference>
<accession>A0A7K1GFF9</accession>
<name>A0A7K1GFF9_9FLAO</name>
<dbReference type="InterPro" id="IPR045749">
    <property type="entry name" value="DUF6090"/>
</dbReference>
<gene>
    <name evidence="2" type="ORF">F1003_13000</name>
</gene>
<organism evidence="2 3">
    <name type="scientific">Winogradskyella ouciana</name>
    <dbReference type="NCBI Taxonomy" id="2608631"/>
    <lineage>
        <taxon>Bacteria</taxon>
        <taxon>Pseudomonadati</taxon>
        <taxon>Bacteroidota</taxon>
        <taxon>Flavobacteriia</taxon>
        <taxon>Flavobacteriales</taxon>
        <taxon>Flavobacteriaceae</taxon>
        <taxon>Winogradskyella</taxon>
    </lineage>
</organism>
<dbReference type="Pfam" id="PF19578">
    <property type="entry name" value="DUF6090"/>
    <property type="match status" value="1"/>
</dbReference>
<keyword evidence="1" id="KW-1133">Transmembrane helix</keyword>
<keyword evidence="1" id="KW-0472">Membrane</keyword>
<protein>
    <submittedName>
        <fullName evidence="2">Uncharacterized protein</fullName>
    </submittedName>
</protein>
<dbReference type="AlphaFoldDB" id="A0A7K1GFF9"/>
<keyword evidence="1" id="KW-0812">Transmembrane</keyword>